<dbReference type="InterPro" id="IPR050177">
    <property type="entry name" value="Lipid_A_modif_metabolic_enz"/>
</dbReference>
<dbReference type="Gene3D" id="3.40.50.720">
    <property type="entry name" value="NAD(P)-binding Rossmann-like Domain"/>
    <property type="match status" value="1"/>
</dbReference>
<accession>A0A7K4NTJ1</accession>
<dbReference type="InterPro" id="IPR001509">
    <property type="entry name" value="Epimerase_deHydtase"/>
</dbReference>
<evidence type="ECO:0000313" key="3">
    <source>
        <dbReference type="Proteomes" id="UP000534207"/>
    </source>
</evidence>
<organism evidence="2 3">
    <name type="scientific">Marine Group I thaumarchaeote</name>
    <dbReference type="NCBI Taxonomy" id="2511932"/>
    <lineage>
        <taxon>Archaea</taxon>
        <taxon>Nitrososphaerota</taxon>
        <taxon>Marine Group I</taxon>
    </lineage>
</organism>
<dbReference type="SUPFAM" id="SSF51735">
    <property type="entry name" value="NAD(P)-binding Rossmann-fold domains"/>
    <property type="match status" value="1"/>
</dbReference>
<name>A0A7K4NTJ1_9ARCH</name>
<dbReference type="AlphaFoldDB" id="A0A7K4NTJ1"/>
<dbReference type="CDD" id="cd08946">
    <property type="entry name" value="SDR_e"/>
    <property type="match status" value="1"/>
</dbReference>
<evidence type="ECO:0000259" key="1">
    <source>
        <dbReference type="Pfam" id="PF01370"/>
    </source>
</evidence>
<dbReference type="EMBL" id="JACASW010000005">
    <property type="protein sequence ID" value="NWK06356.1"/>
    <property type="molecule type" value="Genomic_DNA"/>
</dbReference>
<evidence type="ECO:0000313" key="2">
    <source>
        <dbReference type="EMBL" id="NWK06356.1"/>
    </source>
</evidence>
<dbReference type="InterPro" id="IPR036291">
    <property type="entry name" value="NAD(P)-bd_dom_sf"/>
</dbReference>
<reference evidence="2 3" key="1">
    <citation type="journal article" date="2019" name="Environ. Microbiol.">
        <title>Genomics insights into ecotype formation of ammonia-oxidizing archaea in the deep ocean.</title>
        <authorList>
            <person name="Wang Y."/>
            <person name="Huang J.M."/>
            <person name="Cui G.J."/>
            <person name="Nunoura T."/>
            <person name="Takaki Y."/>
            <person name="Li W.L."/>
            <person name="Li J."/>
            <person name="Gao Z.M."/>
            <person name="Takai K."/>
            <person name="Zhang A.Q."/>
            <person name="Stepanauskas R."/>
        </authorList>
    </citation>
    <scope>NUCLEOTIDE SEQUENCE [LARGE SCALE GENOMIC DNA]</scope>
    <source>
        <strain evidence="2 3">G13</strain>
    </source>
</reference>
<dbReference type="PANTHER" id="PTHR43245">
    <property type="entry name" value="BIFUNCTIONAL POLYMYXIN RESISTANCE PROTEIN ARNA"/>
    <property type="match status" value="1"/>
</dbReference>
<sequence length="313" mass="35747">MKKIILCGGSGYIGTKLTEHLLDNTNYEIVIVDRLDFKLENKFKATKYSDSRITFHQKDIRNLDFMESIIKEDSYVVNLAALVGEPLCKIKPDEAVEVNYEAAKNLAELCKKKNIKKFIQLSTCSNYGQAKQMVDEDGELFPTSLYADTKVRLEKYLLQNVPNSIILRCATAYGLSVGRMRFDLLVSEFIKEAWLKKEINVFMPEVHRPIVHVSDISNAILLCINHIEPISRVYNVGSSDQNYTKREIAEKVSKRMGAPLKIVEKEDKRDYIVNFDRIKNELGFSTKLSAEDGIEEMVKILEDGSFDLNQSNV</sequence>
<protein>
    <submittedName>
        <fullName evidence="2">NAD(P)-dependent oxidoreductase</fullName>
    </submittedName>
</protein>
<feature type="domain" description="NAD-dependent epimerase/dehydratase" evidence="1">
    <location>
        <begin position="4"/>
        <end position="237"/>
    </location>
</feature>
<dbReference type="PANTHER" id="PTHR43245:SF23">
    <property type="entry name" value="NAD(P)-BINDING DOMAIN-CONTAINING PROTEIN"/>
    <property type="match status" value="1"/>
</dbReference>
<comment type="caution">
    <text evidence="2">The sequence shown here is derived from an EMBL/GenBank/DDBJ whole genome shotgun (WGS) entry which is preliminary data.</text>
</comment>
<gene>
    <name evidence="2" type="ORF">HX827_03325</name>
</gene>
<proteinExistence type="predicted"/>
<dbReference type="Pfam" id="PF01370">
    <property type="entry name" value="Epimerase"/>
    <property type="match status" value="1"/>
</dbReference>
<dbReference type="Proteomes" id="UP000534207">
    <property type="component" value="Unassembled WGS sequence"/>
</dbReference>